<organism evidence="1 2">
    <name type="scientific">Tetragenococcus muriaticus PMC-11-5</name>
    <dbReference type="NCBI Taxonomy" id="1302649"/>
    <lineage>
        <taxon>Bacteria</taxon>
        <taxon>Bacillati</taxon>
        <taxon>Bacillota</taxon>
        <taxon>Bacilli</taxon>
        <taxon>Lactobacillales</taxon>
        <taxon>Enterococcaceae</taxon>
        <taxon>Tetragenococcus</taxon>
    </lineage>
</organism>
<dbReference type="Proteomes" id="UP000029380">
    <property type="component" value="Unassembled WGS sequence"/>
</dbReference>
<protein>
    <submittedName>
        <fullName evidence="1">Uncharacterized protein</fullName>
    </submittedName>
</protein>
<dbReference type="EMBL" id="JPVU01000157">
    <property type="protein sequence ID" value="KFN91319.1"/>
    <property type="molecule type" value="Genomic_DNA"/>
</dbReference>
<gene>
    <name evidence="1" type="ORF">TMUPMC115_1464</name>
</gene>
<proteinExistence type="predicted"/>
<reference evidence="1 2" key="1">
    <citation type="submission" date="2014-08" db="EMBL/GenBank/DDBJ databases">
        <title>Genome sequence of Tetragenococcus muriaticus.</title>
        <authorList>
            <person name="Chuea-nongthon C."/>
            <person name="Rodtong S."/>
            <person name="Yongsawatdigul J."/>
            <person name="Steele J.L."/>
            <person name="Liu X.-y."/>
            <person name="Speers J."/>
            <person name="Glasner J.D."/>
            <person name="Neeno-Eckwall E.C."/>
        </authorList>
    </citation>
    <scope>NUCLEOTIDE SEQUENCE [LARGE SCALE GENOMIC DNA]</scope>
    <source>
        <strain evidence="1 2">PMC-11-5</strain>
    </source>
</reference>
<sequence length="43" mass="5291">MNIYFAAPMFAKSEQIYNSYLVEKIRKQYPQLKTLFTPRKRYN</sequence>
<name>A0A091C308_9ENTE</name>
<dbReference type="PATRIC" id="fig|1302649.3.peg.1468"/>
<dbReference type="AlphaFoldDB" id="A0A091C308"/>
<accession>A0A091C308</accession>
<comment type="caution">
    <text evidence="1">The sequence shown here is derived from an EMBL/GenBank/DDBJ whole genome shotgun (WGS) entry which is preliminary data.</text>
</comment>
<evidence type="ECO:0000313" key="1">
    <source>
        <dbReference type="EMBL" id="KFN91319.1"/>
    </source>
</evidence>
<evidence type="ECO:0000313" key="2">
    <source>
        <dbReference type="Proteomes" id="UP000029380"/>
    </source>
</evidence>